<organism evidence="2 3">
    <name type="scientific">Petrolisthes cinctipes</name>
    <name type="common">Flat porcelain crab</name>
    <dbReference type="NCBI Taxonomy" id="88211"/>
    <lineage>
        <taxon>Eukaryota</taxon>
        <taxon>Metazoa</taxon>
        <taxon>Ecdysozoa</taxon>
        <taxon>Arthropoda</taxon>
        <taxon>Crustacea</taxon>
        <taxon>Multicrustacea</taxon>
        <taxon>Malacostraca</taxon>
        <taxon>Eumalacostraca</taxon>
        <taxon>Eucarida</taxon>
        <taxon>Decapoda</taxon>
        <taxon>Pleocyemata</taxon>
        <taxon>Anomura</taxon>
        <taxon>Galatheoidea</taxon>
        <taxon>Porcellanidae</taxon>
        <taxon>Petrolisthes</taxon>
    </lineage>
</organism>
<comment type="caution">
    <text evidence="2">The sequence shown here is derived from an EMBL/GenBank/DDBJ whole genome shotgun (WGS) entry which is preliminary data.</text>
</comment>
<feature type="region of interest" description="Disordered" evidence="1">
    <location>
        <begin position="206"/>
        <end position="239"/>
    </location>
</feature>
<dbReference type="PANTHER" id="PTHR33244:SF3">
    <property type="entry name" value="PEPTIDASE A2 DOMAIN-CONTAINING PROTEIN"/>
    <property type="match status" value="1"/>
</dbReference>
<dbReference type="PANTHER" id="PTHR33244">
    <property type="entry name" value="INTEGRASE CATALYTIC DOMAIN-CONTAINING PROTEIN-RELATED"/>
    <property type="match status" value="1"/>
</dbReference>
<evidence type="ECO:0000256" key="1">
    <source>
        <dbReference type="SAM" id="MobiDB-lite"/>
    </source>
</evidence>
<dbReference type="Proteomes" id="UP001286313">
    <property type="component" value="Unassembled WGS sequence"/>
</dbReference>
<dbReference type="InterPro" id="IPR043502">
    <property type="entry name" value="DNA/RNA_pol_sf"/>
</dbReference>
<evidence type="ECO:0000313" key="2">
    <source>
        <dbReference type="EMBL" id="KAK3878346.1"/>
    </source>
</evidence>
<dbReference type="SUPFAM" id="SSF56672">
    <property type="entry name" value="DNA/RNA polymerases"/>
    <property type="match status" value="1"/>
</dbReference>
<reference evidence="2" key="1">
    <citation type="submission" date="2023-10" db="EMBL/GenBank/DDBJ databases">
        <title>Genome assemblies of two species of porcelain crab, Petrolisthes cinctipes and Petrolisthes manimaculis (Anomura: Porcellanidae).</title>
        <authorList>
            <person name="Angst P."/>
        </authorList>
    </citation>
    <scope>NUCLEOTIDE SEQUENCE</scope>
    <source>
        <strain evidence="2">PB745_01</strain>
        <tissue evidence="2">Gill</tissue>
    </source>
</reference>
<feature type="compositionally biased region" description="Acidic residues" evidence="1">
    <location>
        <begin position="225"/>
        <end position="239"/>
    </location>
</feature>
<dbReference type="Gene3D" id="3.10.10.10">
    <property type="entry name" value="HIV Type 1 Reverse Transcriptase, subunit A, domain 1"/>
    <property type="match status" value="1"/>
</dbReference>
<evidence type="ECO:0000313" key="3">
    <source>
        <dbReference type="Proteomes" id="UP001286313"/>
    </source>
</evidence>
<protein>
    <submittedName>
        <fullName evidence="2">Uncharacterized protein</fullName>
    </submittedName>
</protein>
<dbReference type="EMBL" id="JAWQEG010001559">
    <property type="protein sequence ID" value="KAK3878346.1"/>
    <property type="molecule type" value="Genomic_DNA"/>
</dbReference>
<proteinExistence type="predicted"/>
<feature type="compositionally biased region" description="Basic and acidic residues" evidence="1">
    <location>
        <begin position="452"/>
        <end position="461"/>
    </location>
</feature>
<keyword evidence="3" id="KW-1185">Reference proteome</keyword>
<gene>
    <name evidence="2" type="ORF">Pcinc_016930</name>
</gene>
<feature type="compositionally biased region" description="Basic and acidic residues" evidence="1">
    <location>
        <begin position="499"/>
        <end position="509"/>
    </location>
</feature>
<sequence length="509" mass="56784">MGLDVAKSLGIPQTLLKAPSCGELFAAGDYPLTCLGSFTSQVELGDRSTSTVVTVIKEVTGALLSWYDSVALGILPSDFPAQIKSIKESKATESLPASPPIVLPRWPHNHDPTEAEREEHVKTIIKAFPRVFDTSHTLREMDGGPMRIELTDDAVPFAVTASRTIPYSWRDDIRAQIDELLAKDIIAKVDYPTVWCHPIVPLAKKTSGGSSHFAPDALSRSPVEDCADGESGSDNEVDTQDPLHTVVSAALNAVCEDGTRLAPLKDQTLEKIRAASEKDLEYQALKERIVSGFPEHRHDLEPELRPFWGVRSLLSVDEEFIVNAPRADGRSPSQVLFGHPMRSAVPAHHRSFAPEWQRAADDCDITAEHIKVKAKERYDTTARQLPRLHLGSYVDVQDHASGQWDRVGVIVGIGSRRDYLIKMGSGRIMWRNRKFLRPHHPVLSETIPRHKATPEEREHGSPVDPAPPHPTTTDLGEKRAANLPRRSYRQRRAPQRLEMQWRTKTYDNK</sequence>
<dbReference type="AlphaFoldDB" id="A0AAE1KL72"/>
<dbReference type="GO" id="GO:0071897">
    <property type="term" value="P:DNA biosynthetic process"/>
    <property type="evidence" value="ECO:0007669"/>
    <property type="project" value="UniProtKB-ARBA"/>
</dbReference>
<accession>A0AAE1KL72</accession>
<name>A0AAE1KL72_PETCI</name>
<feature type="region of interest" description="Disordered" evidence="1">
    <location>
        <begin position="445"/>
        <end position="509"/>
    </location>
</feature>